<evidence type="ECO:0000256" key="12">
    <source>
        <dbReference type="ARBA" id="ARBA00023239"/>
    </source>
</evidence>
<evidence type="ECO:0000256" key="1">
    <source>
        <dbReference type="ARBA" id="ARBA00000200"/>
    </source>
</evidence>
<dbReference type="GO" id="GO:0008685">
    <property type="term" value="F:2-C-methyl-D-erythritol 2,4-cyclodiphosphate synthase activity"/>
    <property type="evidence" value="ECO:0007669"/>
    <property type="project" value="UniProtKB-UniRule"/>
</dbReference>
<keyword evidence="10 14" id="KW-0479">Metal-binding</keyword>
<feature type="binding site" evidence="14">
    <location>
        <position position="249"/>
    </location>
    <ligand>
        <name>a divalent metal cation</name>
        <dbReference type="ChEBI" id="CHEBI:60240"/>
    </ligand>
</feature>
<comment type="similarity">
    <text evidence="14">In the C-terminal section; belongs to the IspF family.</text>
</comment>
<evidence type="ECO:0000259" key="15">
    <source>
        <dbReference type="Pfam" id="PF02542"/>
    </source>
</evidence>
<feature type="binding site" evidence="14">
    <location>
        <position position="281"/>
    </location>
    <ligand>
        <name>a divalent metal cation</name>
        <dbReference type="ChEBI" id="CHEBI:60240"/>
    </ligand>
</feature>
<feature type="site" description="Transition state stabilizer" evidence="14">
    <location>
        <position position="29"/>
    </location>
</feature>
<dbReference type="UniPathway" id="UPA00056">
    <property type="reaction ID" value="UER00093"/>
</dbReference>
<dbReference type="CDD" id="cd02516">
    <property type="entry name" value="CDP-ME_synthetase"/>
    <property type="match status" value="1"/>
</dbReference>
<proteinExistence type="inferred from homology"/>
<dbReference type="GO" id="GO:0019288">
    <property type="term" value="P:isopentenyl diphosphate biosynthetic process, methylerythritol 4-phosphate pathway"/>
    <property type="evidence" value="ECO:0007669"/>
    <property type="project" value="UniProtKB-UniRule"/>
</dbReference>
<evidence type="ECO:0000256" key="3">
    <source>
        <dbReference type="ARBA" id="ARBA00001968"/>
    </source>
</evidence>
<dbReference type="PROSITE" id="PS01295">
    <property type="entry name" value="ISPD"/>
    <property type="match status" value="1"/>
</dbReference>
<dbReference type="eggNOG" id="COG0245">
    <property type="taxonomic scope" value="Bacteria"/>
</dbReference>
<feature type="binding site" evidence="14">
    <location>
        <begin position="368"/>
        <end position="371"/>
    </location>
    <ligand>
        <name>4-CDP-2-C-methyl-D-erythritol 2-phosphate</name>
        <dbReference type="ChEBI" id="CHEBI:57919"/>
    </ligand>
</feature>
<evidence type="ECO:0000256" key="9">
    <source>
        <dbReference type="ARBA" id="ARBA00022695"/>
    </source>
</evidence>
<keyword evidence="8 14" id="KW-0808">Transferase</keyword>
<dbReference type="PANTHER" id="PTHR32125">
    <property type="entry name" value="2-C-METHYL-D-ERYTHRITOL 4-PHOSPHATE CYTIDYLYLTRANSFERASE, CHLOROPLASTIC"/>
    <property type="match status" value="1"/>
</dbReference>
<reference evidence="16 17" key="1">
    <citation type="journal article" date="2010" name="Stand. Genomic Sci.">
        <title>Complete genome sequence of Segniliparus rotundus type strain (CDC 1076).</title>
        <authorList>
            <person name="Sikorski J."/>
            <person name="Lapidus A."/>
            <person name="Copeland A."/>
            <person name="Misra M."/>
            <person name="Glavina Del Rio T."/>
            <person name="Nolan M."/>
            <person name="Lucas S."/>
            <person name="Chen F."/>
            <person name="Tice H."/>
            <person name="Cheng J.F."/>
            <person name="Jando M."/>
            <person name="Schneider S."/>
            <person name="Bruce D."/>
            <person name="Goodwin L."/>
            <person name="Pitluck S."/>
            <person name="Liolios K."/>
            <person name="Mikhailova N."/>
            <person name="Pati A."/>
            <person name="Ivanova N."/>
            <person name="Mavromatis K."/>
            <person name="Chen A."/>
            <person name="Palaniappan K."/>
            <person name="Chertkov O."/>
            <person name="Land M."/>
            <person name="Hauser L."/>
            <person name="Chang Y.J."/>
            <person name="Jeffries C.D."/>
            <person name="Brettin T."/>
            <person name="Detter J.C."/>
            <person name="Han C."/>
            <person name="Rohde M."/>
            <person name="Goker M."/>
            <person name="Bristow J."/>
            <person name="Eisen J.A."/>
            <person name="Markowitz V."/>
            <person name="Hugenholtz P."/>
            <person name="Kyrpides N.C."/>
            <person name="Klenk H.P."/>
        </authorList>
    </citation>
    <scope>NUCLEOTIDE SEQUENCE [LARGE SCALE GENOMIC DNA]</scope>
    <source>
        <strain evidence="17">ATCC BAA-972 / CDC 1076 / CIP 108378 / DSM 44985 / JCM 13578</strain>
    </source>
</reference>
<feature type="binding site" evidence="14">
    <location>
        <position position="247"/>
    </location>
    <ligand>
        <name>a divalent metal cation</name>
        <dbReference type="ChEBI" id="CHEBI:60240"/>
    </ligand>
</feature>
<dbReference type="SUPFAM" id="SSF69765">
    <property type="entry name" value="IpsF-like"/>
    <property type="match status" value="1"/>
</dbReference>
<sequence>MGKVAAIIVASGSGSRLGAVDEAGEPCPKAFVFVGGHSMLARSVSAAWRSGIVDEVVAVVPADRTAQARSAVDPRTRLVSGGATRTESVRAGLSQIAAADVVLVHDAARALAPAQLFRSVAEAVVAGHAAVVPAVGVADTVKEVGPDGSVVRTLDRSCLRGAQTPQGFAADVLRQAHRGAVARDGASELDDAGLAELAGARVTAVEGDPLAFKITTPEDLVLAEALARTTRGGAVETLLPRVGSGVDVHPIELGRPCWVAGLLFPESDGCAGHSDGDVAAHALVDAVLSAAGLGDLGTVFGVDRPQMRGASGELLLTEARKLVEQAGFVIGNAVVQVVGNTPRLGPRRVEAQELLSAILGAPVSVAATTTDGLGLTGRGEGRAAVANALVYPASPRNAKIAG</sequence>
<feature type="region of interest" description="2-C-methyl-D-erythritol 4-phosphate cytidylyltransferase" evidence="14">
    <location>
        <begin position="1"/>
        <end position="240"/>
    </location>
</feature>
<keyword evidence="17" id="KW-1185">Reference proteome</keyword>
<dbReference type="InterPro" id="IPR003526">
    <property type="entry name" value="MECDP_synthase"/>
</dbReference>
<dbReference type="InterPro" id="IPR034683">
    <property type="entry name" value="IspD/TarI"/>
</dbReference>
<evidence type="ECO:0000256" key="14">
    <source>
        <dbReference type="HAMAP-Rule" id="MF_01520"/>
    </source>
</evidence>
<dbReference type="FunFam" id="3.30.1330.50:FF:000003">
    <property type="entry name" value="2-C-methyl-D-erythritol 2,4-cyclodiphosphate synthase"/>
    <property type="match status" value="1"/>
</dbReference>
<keyword evidence="11 14" id="KW-0414">Isoprene biosynthesis</keyword>
<comment type="catalytic activity">
    <reaction evidence="1 14">
        <text>4-CDP-2-C-methyl-D-erythritol 2-phosphate = 2-C-methyl-D-erythritol 2,4-cyclic diphosphate + CMP</text>
        <dbReference type="Rhea" id="RHEA:23864"/>
        <dbReference type="ChEBI" id="CHEBI:57919"/>
        <dbReference type="ChEBI" id="CHEBI:58483"/>
        <dbReference type="ChEBI" id="CHEBI:60377"/>
        <dbReference type="EC" id="4.6.1.12"/>
    </reaction>
</comment>
<feature type="binding site" evidence="14">
    <location>
        <begin position="273"/>
        <end position="274"/>
    </location>
    <ligand>
        <name>4-CDP-2-C-methyl-D-erythritol 2-phosphate</name>
        <dbReference type="ChEBI" id="CHEBI:57919"/>
    </ligand>
</feature>
<dbReference type="InterPro" id="IPR026596">
    <property type="entry name" value="IspD/F"/>
</dbReference>
<dbReference type="AlphaFoldDB" id="D6ZBV6"/>
<gene>
    <name evidence="14" type="primary">ispDF</name>
    <name evidence="16" type="ordered locus">Srot_0446</name>
</gene>
<evidence type="ECO:0000256" key="10">
    <source>
        <dbReference type="ARBA" id="ARBA00022723"/>
    </source>
</evidence>
<dbReference type="eggNOG" id="COG1211">
    <property type="taxonomic scope" value="Bacteria"/>
</dbReference>
<evidence type="ECO:0000256" key="6">
    <source>
        <dbReference type="ARBA" id="ARBA00008480"/>
    </source>
</evidence>
<evidence type="ECO:0000256" key="8">
    <source>
        <dbReference type="ARBA" id="ARBA00022679"/>
    </source>
</evidence>
<dbReference type="KEGG" id="srt:Srot_0446"/>
<dbReference type="InterPro" id="IPR036571">
    <property type="entry name" value="MECDP_synthase_sf"/>
</dbReference>
<evidence type="ECO:0000256" key="7">
    <source>
        <dbReference type="ARBA" id="ARBA00009789"/>
    </source>
</evidence>
<dbReference type="CDD" id="cd00554">
    <property type="entry name" value="MECDP_synthase"/>
    <property type="match status" value="1"/>
</dbReference>
<dbReference type="InterPro" id="IPR020555">
    <property type="entry name" value="MECDP_synthase_CS"/>
</dbReference>
<feature type="binding site" evidence="14">
    <location>
        <position position="378"/>
    </location>
    <ligand>
        <name>4-CDP-2-C-methyl-D-erythritol 2-phosphate</name>
        <dbReference type="ChEBI" id="CHEBI:57919"/>
    </ligand>
</feature>
<feature type="region of interest" description="2-C-methyl-D-erythritol 2,4-cyclodiphosphate synthase" evidence="14">
    <location>
        <begin position="241"/>
        <end position="402"/>
    </location>
</feature>
<dbReference type="Gene3D" id="3.30.1330.50">
    <property type="entry name" value="2-C-methyl-D-erythritol 2,4-cyclodiphosphate synthase"/>
    <property type="match status" value="1"/>
</dbReference>
<protein>
    <recommendedName>
        <fullName evidence="14">Bifunctional enzyme IspD/IspF</fullName>
    </recommendedName>
    <domain>
        <recommendedName>
            <fullName evidence="14">2-C-methyl-D-erythritol 4-phosphate cytidylyltransferase</fullName>
            <ecNumber evidence="14">2.7.7.60</ecNumber>
        </recommendedName>
        <alternativeName>
            <fullName evidence="14">4-diphosphocytidyl-2C-methyl-D-erythritol synthase</fullName>
        </alternativeName>
        <alternativeName>
            <fullName evidence="14">MEP cytidylyltransferase</fullName>
            <shortName evidence="14">MCT</shortName>
        </alternativeName>
    </domain>
    <domain>
        <recommendedName>
            <fullName evidence="14">2-C-methyl-D-erythritol 2,4-cyclodiphosphate synthase</fullName>
            <shortName evidence="14">MECDP-synthase</shortName>
            <shortName evidence="14">MECPP-synthase</shortName>
            <shortName evidence="14">MECPS</shortName>
            <ecNumber evidence="14">4.6.1.12</ecNumber>
        </recommendedName>
    </domain>
</protein>
<comment type="function">
    <text evidence="14">Bifunctional enzyme that catalyzes the formation of 4-diphosphocytidyl-2-C-methyl-D-erythritol from CTP and 2-C-methyl-D-erythritol 4-phosphate (MEP) (IspD), and catalyzes the conversion of 4-diphosphocytidyl-2-C-methyl-D-erythritol 2-phosphate (CDP-ME2P) to 2-C-methyl-D-erythritol 2,4-cyclodiphosphate (ME-CPP) with a corresponding release of cytidine 5-monophosphate (CMP) (IspF).</text>
</comment>
<dbReference type="HAMAP" id="MF_00107">
    <property type="entry name" value="IspF"/>
    <property type="match status" value="1"/>
</dbReference>
<dbReference type="Proteomes" id="UP000002247">
    <property type="component" value="Chromosome"/>
</dbReference>
<evidence type="ECO:0000313" key="17">
    <source>
        <dbReference type="Proteomes" id="UP000002247"/>
    </source>
</evidence>
<dbReference type="NCBIfam" id="TIGR00453">
    <property type="entry name" value="ispD"/>
    <property type="match status" value="1"/>
</dbReference>
<dbReference type="InterPro" id="IPR029044">
    <property type="entry name" value="Nucleotide-diphossugar_trans"/>
</dbReference>
<keyword evidence="9 14" id="KW-0548">Nucleotidyltransferase</keyword>
<comment type="similarity">
    <text evidence="14">In the N-terminal section; belongs to the IspD/TarI cytidylyltransferase family. IspD subfamily.</text>
</comment>
<keyword evidence="13 14" id="KW-0511">Multifunctional enzyme</keyword>
<name>D6ZBV6_SEGRD</name>
<dbReference type="HAMAP" id="MF_01520">
    <property type="entry name" value="IspDF"/>
    <property type="match status" value="1"/>
</dbReference>
<dbReference type="InterPro" id="IPR018294">
    <property type="entry name" value="ISPD_synthase_CS"/>
</dbReference>
<comment type="caution">
    <text evidence="14">Lacks conserved residue(s) required for the propagation of feature annotation.</text>
</comment>
<dbReference type="OrthoDB" id="9802561at2"/>
<dbReference type="InterPro" id="IPR050088">
    <property type="entry name" value="IspD/TarI_cytidylyltransf_bact"/>
</dbReference>
<accession>D6ZBV6</accession>
<dbReference type="Pfam" id="PF02542">
    <property type="entry name" value="YgbB"/>
    <property type="match status" value="1"/>
</dbReference>
<dbReference type="GO" id="GO:0050518">
    <property type="term" value="F:2-C-methyl-D-erythritol 4-phosphate cytidylyltransferase activity"/>
    <property type="evidence" value="ECO:0007669"/>
    <property type="project" value="UniProtKB-UniRule"/>
</dbReference>
<evidence type="ECO:0000256" key="4">
    <source>
        <dbReference type="ARBA" id="ARBA00004709"/>
    </source>
</evidence>
<dbReference type="Pfam" id="PF01128">
    <property type="entry name" value="IspD"/>
    <property type="match status" value="1"/>
</dbReference>
<dbReference type="GO" id="GO:0016114">
    <property type="term" value="P:terpenoid biosynthetic process"/>
    <property type="evidence" value="ECO:0007669"/>
    <property type="project" value="InterPro"/>
</dbReference>
<evidence type="ECO:0000256" key="13">
    <source>
        <dbReference type="ARBA" id="ARBA00023268"/>
    </source>
</evidence>
<evidence type="ECO:0000256" key="2">
    <source>
        <dbReference type="ARBA" id="ARBA00001282"/>
    </source>
</evidence>
<dbReference type="STRING" id="640132.Srot_0446"/>
<feature type="binding site" evidence="14">
    <location>
        <begin position="247"/>
        <end position="249"/>
    </location>
    <ligand>
        <name>4-CDP-2-C-methyl-D-erythritol 2-phosphate</name>
        <dbReference type="ChEBI" id="CHEBI:57919"/>
    </ligand>
</feature>
<feature type="site" description="Transition state stabilizer" evidence="14">
    <location>
        <position position="16"/>
    </location>
</feature>
<dbReference type="PROSITE" id="PS01350">
    <property type="entry name" value="ISPF"/>
    <property type="match status" value="1"/>
</dbReference>
<dbReference type="EC" id="2.7.7.60" evidence="14"/>
<dbReference type="EMBL" id="CP001958">
    <property type="protein sequence ID" value="ADG96933.1"/>
    <property type="molecule type" value="Genomic_DNA"/>
</dbReference>
<comment type="catalytic activity">
    <reaction evidence="2 14">
        <text>2-C-methyl-D-erythritol 4-phosphate + CTP + H(+) = 4-CDP-2-C-methyl-D-erythritol + diphosphate</text>
        <dbReference type="Rhea" id="RHEA:13429"/>
        <dbReference type="ChEBI" id="CHEBI:15378"/>
        <dbReference type="ChEBI" id="CHEBI:33019"/>
        <dbReference type="ChEBI" id="CHEBI:37563"/>
        <dbReference type="ChEBI" id="CHEBI:57823"/>
        <dbReference type="ChEBI" id="CHEBI:58262"/>
        <dbReference type="EC" id="2.7.7.60"/>
    </reaction>
</comment>
<feature type="site" description="Transition state stabilizer" evidence="14">
    <location>
        <position position="273"/>
    </location>
</feature>
<dbReference type="PANTHER" id="PTHR32125:SF4">
    <property type="entry name" value="2-C-METHYL-D-ERYTHRITOL 4-PHOSPHATE CYTIDYLYLTRANSFERASE, CHLOROPLASTIC"/>
    <property type="match status" value="1"/>
</dbReference>
<comment type="similarity">
    <text evidence="6">Belongs to the IspF family.</text>
</comment>
<comment type="cofactor">
    <cofactor evidence="3 14">
        <name>a divalent metal cation</name>
        <dbReference type="ChEBI" id="CHEBI:60240"/>
    </cofactor>
</comment>
<evidence type="ECO:0000256" key="11">
    <source>
        <dbReference type="ARBA" id="ARBA00023229"/>
    </source>
</evidence>
<evidence type="ECO:0000313" key="16">
    <source>
        <dbReference type="EMBL" id="ADG96933.1"/>
    </source>
</evidence>
<feature type="site" description="Positions MEP for the nucleophilic attack" evidence="14">
    <location>
        <position position="213"/>
    </location>
</feature>
<comment type="pathway">
    <text evidence="5 14">Isoprenoid biosynthesis; isopentenyl diphosphate biosynthesis via DXP pathway; isopentenyl diphosphate from 1-deoxy-D-xylulose 5-phosphate: step 2/6.</text>
</comment>
<feature type="domain" description="2-C-methyl-D-erythritol 2,4-cyclodiphosphate synthase" evidence="15">
    <location>
        <begin position="241"/>
        <end position="390"/>
    </location>
</feature>
<dbReference type="NCBIfam" id="TIGR00151">
    <property type="entry name" value="ispF"/>
    <property type="match status" value="1"/>
</dbReference>
<feature type="site" description="Positions MEP for the nucleophilic attack" evidence="14">
    <location>
        <position position="156"/>
    </location>
</feature>
<comment type="pathway">
    <text evidence="4 14">Isoprenoid biosynthesis; isopentenyl diphosphate biosynthesis via DXP pathway; isopentenyl diphosphate from 1-deoxy-D-xylulose 5-phosphate: step 4/6.</text>
</comment>
<dbReference type="SUPFAM" id="SSF53448">
    <property type="entry name" value="Nucleotide-diphospho-sugar transferases"/>
    <property type="match status" value="1"/>
</dbReference>
<keyword evidence="12 14" id="KW-0456">Lyase</keyword>
<dbReference type="InterPro" id="IPR001228">
    <property type="entry name" value="IspD"/>
</dbReference>
<evidence type="ECO:0000256" key="5">
    <source>
        <dbReference type="ARBA" id="ARBA00004787"/>
    </source>
</evidence>
<comment type="similarity">
    <text evidence="7">Belongs to the IspD/TarI cytidylyltransferase family. IspD subfamily.</text>
</comment>
<feature type="binding site" evidence="14">
    <location>
        <begin position="295"/>
        <end position="297"/>
    </location>
    <ligand>
        <name>4-CDP-2-C-methyl-D-erythritol 2-phosphate</name>
        <dbReference type="ChEBI" id="CHEBI:57919"/>
    </ligand>
</feature>
<dbReference type="GO" id="GO:0046872">
    <property type="term" value="F:metal ion binding"/>
    <property type="evidence" value="ECO:0007669"/>
    <property type="project" value="UniProtKB-KW"/>
</dbReference>
<dbReference type="HOGENOM" id="CLU_042800_2_5_11"/>
<dbReference type="HAMAP" id="MF_00108">
    <property type="entry name" value="IspD"/>
    <property type="match status" value="1"/>
</dbReference>
<dbReference type="Gene3D" id="3.90.550.10">
    <property type="entry name" value="Spore Coat Polysaccharide Biosynthesis Protein SpsA, Chain A"/>
    <property type="match status" value="1"/>
</dbReference>
<feature type="site" description="Transition state stabilizer" evidence="14">
    <location>
        <position position="369"/>
    </location>
</feature>
<dbReference type="EC" id="4.6.1.12" evidence="14"/>
<organism evidence="16 17">
    <name type="scientific">Segniliparus rotundus (strain ATCC BAA-972 / CDC 1076 / CIP 108378 / DSM 44985 / JCM 13578)</name>
    <dbReference type="NCBI Taxonomy" id="640132"/>
    <lineage>
        <taxon>Bacteria</taxon>
        <taxon>Bacillati</taxon>
        <taxon>Actinomycetota</taxon>
        <taxon>Actinomycetes</taxon>
        <taxon>Mycobacteriales</taxon>
        <taxon>Segniliparaceae</taxon>
        <taxon>Segniliparus</taxon>
    </lineage>
</organism>